<keyword evidence="8" id="KW-1133">Transmembrane helix</keyword>
<comment type="subcellular location">
    <subcellularLocation>
        <location evidence="1">Cell inner membrane</location>
        <topology evidence="1">Single-pass membrane protein</topology>
        <orientation evidence="1">Periplasmic side</orientation>
    </subcellularLocation>
</comment>
<evidence type="ECO:0000313" key="12">
    <source>
        <dbReference type="EMBL" id="AEE51096.1"/>
    </source>
</evidence>
<evidence type="ECO:0000313" key="13">
    <source>
        <dbReference type="Proteomes" id="UP000008461"/>
    </source>
</evidence>
<evidence type="ECO:0000256" key="5">
    <source>
        <dbReference type="ARBA" id="ARBA00022519"/>
    </source>
</evidence>
<gene>
    <name evidence="12" type="ordered locus">Halhy_3236</name>
</gene>
<dbReference type="PANTHER" id="PTHR33446:SF2">
    <property type="entry name" value="PROTEIN TONB"/>
    <property type="match status" value="1"/>
</dbReference>
<dbReference type="Gene3D" id="3.30.1150.10">
    <property type="match status" value="1"/>
</dbReference>
<dbReference type="InterPro" id="IPR037682">
    <property type="entry name" value="TonB_C"/>
</dbReference>
<evidence type="ECO:0000256" key="8">
    <source>
        <dbReference type="ARBA" id="ARBA00022989"/>
    </source>
</evidence>
<reference key="2">
    <citation type="submission" date="2011-04" db="EMBL/GenBank/DDBJ databases">
        <title>Complete sequence of chromosome of Haliscomenobacter hydrossis DSM 1100.</title>
        <authorList>
            <consortium name="US DOE Joint Genome Institute (JGI-PGF)"/>
            <person name="Lucas S."/>
            <person name="Han J."/>
            <person name="Lapidus A."/>
            <person name="Bruce D."/>
            <person name="Goodwin L."/>
            <person name="Pitluck S."/>
            <person name="Peters L."/>
            <person name="Kyrpides N."/>
            <person name="Mavromatis K."/>
            <person name="Ivanova N."/>
            <person name="Ovchinnikova G."/>
            <person name="Pagani I."/>
            <person name="Daligault H."/>
            <person name="Detter J.C."/>
            <person name="Han C."/>
            <person name="Land M."/>
            <person name="Hauser L."/>
            <person name="Markowitz V."/>
            <person name="Cheng J.-F."/>
            <person name="Hugenholtz P."/>
            <person name="Woyke T."/>
            <person name="Wu D."/>
            <person name="Verbarg S."/>
            <person name="Frueling A."/>
            <person name="Brambilla E."/>
            <person name="Klenk H.-P."/>
            <person name="Eisen J.A."/>
        </authorList>
    </citation>
    <scope>NUCLEOTIDE SEQUENCE</scope>
    <source>
        <strain>DSM 1100</strain>
    </source>
</reference>
<feature type="signal peptide" evidence="10">
    <location>
        <begin position="1"/>
        <end position="33"/>
    </location>
</feature>
<keyword evidence="10" id="KW-0732">Signal</keyword>
<evidence type="ECO:0000256" key="9">
    <source>
        <dbReference type="ARBA" id="ARBA00023136"/>
    </source>
</evidence>
<dbReference type="GO" id="GO:0098797">
    <property type="term" value="C:plasma membrane protein complex"/>
    <property type="evidence" value="ECO:0007669"/>
    <property type="project" value="TreeGrafter"/>
</dbReference>
<keyword evidence="5" id="KW-0997">Cell inner membrane</keyword>
<dbReference type="InterPro" id="IPR006260">
    <property type="entry name" value="TonB/TolA_C"/>
</dbReference>
<keyword evidence="3" id="KW-0813">Transport</keyword>
<dbReference type="RefSeq" id="WP_013765637.1">
    <property type="nucleotide sequence ID" value="NC_015510.1"/>
</dbReference>
<evidence type="ECO:0000256" key="7">
    <source>
        <dbReference type="ARBA" id="ARBA00022927"/>
    </source>
</evidence>
<accession>F4KS09</accession>
<dbReference type="PRINTS" id="PR01374">
    <property type="entry name" value="TONBPROTEIN"/>
</dbReference>
<feature type="chain" id="PRO_5003310256" evidence="10">
    <location>
        <begin position="34"/>
        <end position="148"/>
    </location>
</feature>
<dbReference type="GO" id="GO:0015891">
    <property type="term" value="P:siderophore transport"/>
    <property type="evidence" value="ECO:0007669"/>
    <property type="project" value="InterPro"/>
</dbReference>
<keyword evidence="13" id="KW-1185">Reference proteome</keyword>
<dbReference type="STRING" id="760192.Halhy_3236"/>
<sequence>MKIKPTKLEFRLNFSLPAFLFCILSMGSPMLTAQESQDTIPEGDRYSVVERMPQYPGGVEELLSFLKKNVYYPPKAKKKGIQGMVVLQFTVERDGSISNTKIVERIGGGCDEVALAAIKKMPKWSPGLKEGGVPVRVQYRLPIGFHLN</sequence>
<keyword evidence="9" id="KW-0472">Membrane</keyword>
<comment type="similarity">
    <text evidence="2">Belongs to the TonB family.</text>
</comment>
<dbReference type="PANTHER" id="PTHR33446">
    <property type="entry name" value="PROTEIN TONB-RELATED"/>
    <property type="match status" value="1"/>
</dbReference>
<dbReference type="GO" id="GO:0031992">
    <property type="term" value="F:energy transducer activity"/>
    <property type="evidence" value="ECO:0007669"/>
    <property type="project" value="InterPro"/>
</dbReference>
<dbReference type="GO" id="GO:0055085">
    <property type="term" value="P:transmembrane transport"/>
    <property type="evidence" value="ECO:0007669"/>
    <property type="project" value="InterPro"/>
</dbReference>
<dbReference type="InterPro" id="IPR051045">
    <property type="entry name" value="TonB-dependent_transducer"/>
</dbReference>
<keyword evidence="6" id="KW-0812">Transmembrane</keyword>
<dbReference type="InterPro" id="IPR003538">
    <property type="entry name" value="TonB"/>
</dbReference>
<reference evidence="12 13" key="1">
    <citation type="journal article" date="2011" name="Stand. Genomic Sci.">
        <title>Complete genome sequence of Haliscomenobacter hydrossis type strain (O).</title>
        <authorList>
            <consortium name="US DOE Joint Genome Institute (JGI-PGF)"/>
            <person name="Daligault H."/>
            <person name="Lapidus A."/>
            <person name="Zeytun A."/>
            <person name="Nolan M."/>
            <person name="Lucas S."/>
            <person name="Del Rio T.G."/>
            <person name="Tice H."/>
            <person name="Cheng J.F."/>
            <person name="Tapia R."/>
            <person name="Han C."/>
            <person name="Goodwin L."/>
            <person name="Pitluck S."/>
            <person name="Liolios K."/>
            <person name="Pagani I."/>
            <person name="Ivanova N."/>
            <person name="Huntemann M."/>
            <person name="Mavromatis K."/>
            <person name="Mikhailova N."/>
            <person name="Pati A."/>
            <person name="Chen A."/>
            <person name="Palaniappan K."/>
            <person name="Land M."/>
            <person name="Hauser L."/>
            <person name="Brambilla E.M."/>
            <person name="Rohde M."/>
            <person name="Verbarg S."/>
            <person name="Goker M."/>
            <person name="Bristow J."/>
            <person name="Eisen J.A."/>
            <person name="Markowitz V."/>
            <person name="Hugenholtz P."/>
            <person name="Kyrpides N.C."/>
            <person name="Klenk H.P."/>
            <person name="Woyke T."/>
        </authorList>
    </citation>
    <scope>NUCLEOTIDE SEQUENCE [LARGE SCALE GENOMIC DNA]</scope>
    <source>
        <strain evidence="13">ATCC 27775 / DSM 1100 / LMG 10767 / O</strain>
    </source>
</reference>
<dbReference type="eggNOG" id="COG0810">
    <property type="taxonomic scope" value="Bacteria"/>
</dbReference>
<dbReference type="GO" id="GO:0030288">
    <property type="term" value="C:outer membrane-bounded periplasmic space"/>
    <property type="evidence" value="ECO:0007669"/>
    <property type="project" value="InterPro"/>
</dbReference>
<name>F4KS09_HALH1</name>
<dbReference type="KEGG" id="hhy:Halhy_3236"/>
<evidence type="ECO:0000256" key="4">
    <source>
        <dbReference type="ARBA" id="ARBA00022475"/>
    </source>
</evidence>
<protein>
    <submittedName>
        <fullName evidence="12">TonB family protein</fullName>
    </submittedName>
</protein>
<evidence type="ECO:0000256" key="1">
    <source>
        <dbReference type="ARBA" id="ARBA00004383"/>
    </source>
</evidence>
<feature type="domain" description="TonB C-terminal" evidence="11">
    <location>
        <begin position="57"/>
        <end position="148"/>
    </location>
</feature>
<dbReference type="EMBL" id="CP002691">
    <property type="protein sequence ID" value="AEE51096.1"/>
    <property type="molecule type" value="Genomic_DNA"/>
</dbReference>
<proteinExistence type="inferred from homology"/>
<evidence type="ECO:0000256" key="6">
    <source>
        <dbReference type="ARBA" id="ARBA00022692"/>
    </source>
</evidence>
<dbReference type="Proteomes" id="UP000008461">
    <property type="component" value="Chromosome"/>
</dbReference>
<evidence type="ECO:0000259" key="11">
    <source>
        <dbReference type="PROSITE" id="PS52015"/>
    </source>
</evidence>
<dbReference type="PROSITE" id="PS52015">
    <property type="entry name" value="TONB_CTD"/>
    <property type="match status" value="1"/>
</dbReference>
<evidence type="ECO:0000256" key="2">
    <source>
        <dbReference type="ARBA" id="ARBA00006555"/>
    </source>
</evidence>
<dbReference type="NCBIfam" id="TIGR01352">
    <property type="entry name" value="tonB_Cterm"/>
    <property type="match status" value="1"/>
</dbReference>
<keyword evidence="4" id="KW-1003">Cell membrane</keyword>
<dbReference type="Pfam" id="PF03544">
    <property type="entry name" value="TonB_C"/>
    <property type="match status" value="1"/>
</dbReference>
<organism evidence="12 13">
    <name type="scientific">Haliscomenobacter hydrossis (strain ATCC 27775 / DSM 1100 / LMG 10767 / O)</name>
    <dbReference type="NCBI Taxonomy" id="760192"/>
    <lineage>
        <taxon>Bacteria</taxon>
        <taxon>Pseudomonadati</taxon>
        <taxon>Bacteroidota</taxon>
        <taxon>Saprospiria</taxon>
        <taxon>Saprospirales</taxon>
        <taxon>Haliscomenobacteraceae</taxon>
        <taxon>Haliscomenobacter</taxon>
    </lineage>
</organism>
<evidence type="ECO:0000256" key="10">
    <source>
        <dbReference type="SAM" id="SignalP"/>
    </source>
</evidence>
<dbReference type="HOGENOM" id="CLU_065795_3_2_10"/>
<keyword evidence="7" id="KW-0653">Protein transport</keyword>
<dbReference type="AlphaFoldDB" id="F4KS09"/>
<dbReference type="GO" id="GO:0015031">
    <property type="term" value="P:protein transport"/>
    <property type="evidence" value="ECO:0007669"/>
    <property type="project" value="UniProtKB-KW"/>
</dbReference>
<evidence type="ECO:0000256" key="3">
    <source>
        <dbReference type="ARBA" id="ARBA00022448"/>
    </source>
</evidence>
<dbReference type="SUPFAM" id="SSF74653">
    <property type="entry name" value="TolA/TonB C-terminal domain"/>
    <property type="match status" value="1"/>
</dbReference>
<dbReference type="OrthoDB" id="9812355at2"/>